<keyword evidence="2" id="KW-0472">Membrane</keyword>
<feature type="transmembrane region" description="Helical" evidence="2">
    <location>
        <begin position="6"/>
        <end position="25"/>
    </location>
</feature>
<gene>
    <name evidence="3" type="ORF">B0A52_08119</name>
</gene>
<evidence type="ECO:0000256" key="2">
    <source>
        <dbReference type="SAM" id="Phobius"/>
    </source>
</evidence>
<name>A0A438MV23_EXOME</name>
<proteinExistence type="predicted"/>
<dbReference type="OrthoDB" id="10307838at2759"/>
<feature type="region of interest" description="Disordered" evidence="1">
    <location>
        <begin position="85"/>
        <end position="125"/>
    </location>
</feature>
<accession>A0A438MV23</accession>
<protein>
    <submittedName>
        <fullName evidence="3">Uncharacterized protein</fullName>
    </submittedName>
</protein>
<dbReference type="VEuPathDB" id="FungiDB:PV10_04966"/>
<reference evidence="3 4" key="1">
    <citation type="submission" date="2017-03" db="EMBL/GenBank/DDBJ databases">
        <title>Genomes of endolithic fungi from Antarctica.</title>
        <authorList>
            <person name="Coleine C."/>
            <person name="Masonjones S."/>
            <person name="Stajich J.E."/>
        </authorList>
    </citation>
    <scope>NUCLEOTIDE SEQUENCE [LARGE SCALE GENOMIC DNA]</scope>
    <source>
        <strain evidence="3 4">CCFEE 6314</strain>
    </source>
</reference>
<organism evidence="3 4">
    <name type="scientific">Exophiala mesophila</name>
    <name type="common">Black yeast-like fungus</name>
    <dbReference type="NCBI Taxonomy" id="212818"/>
    <lineage>
        <taxon>Eukaryota</taxon>
        <taxon>Fungi</taxon>
        <taxon>Dikarya</taxon>
        <taxon>Ascomycota</taxon>
        <taxon>Pezizomycotina</taxon>
        <taxon>Eurotiomycetes</taxon>
        <taxon>Chaetothyriomycetidae</taxon>
        <taxon>Chaetothyriales</taxon>
        <taxon>Herpotrichiellaceae</taxon>
        <taxon>Exophiala</taxon>
    </lineage>
</organism>
<keyword evidence="2" id="KW-1133">Transmembrane helix</keyword>
<feature type="compositionally biased region" description="Polar residues" evidence="1">
    <location>
        <begin position="98"/>
        <end position="109"/>
    </location>
</feature>
<evidence type="ECO:0000313" key="4">
    <source>
        <dbReference type="Proteomes" id="UP000288859"/>
    </source>
</evidence>
<evidence type="ECO:0000313" key="3">
    <source>
        <dbReference type="EMBL" id="RVX67590.1"/>
    </source>
</evidence>
<keyword evidence="2" id="KW-0812">Transmembrane</keyword>
<dbReference type="AlphaFoldDB" id="A0A438MV23"/>
<evidence type="ECO:0000256" key="1">
    <source>
        <dbReference type="SAM" id="MobiDB-lite"/>
    </source>
</evidence>
<dbReference type="EMBL" id="NAJM01000046">
    <property type="protein sequence ID" value="RVX67590.1"/>
    <property type="molecule type" value="Genomic_DNA"/>
</dbReference>
<sequence length="125" mass="14191">MNYQVTILVAILCAIFVVLLCYAFWQMSHKQKLFSKPARGTRRTFSPQQQRYMRSQRMMNRQALAELADMEAGYGAETEYTTTASMGKFNAPHDRSIAGSTPGQLASNHSRQDIPARQWQGQEQG</sequence>
<dbReference type="Proteomes" id="UP000288859">
    <property type="component" value="Unassembled WGS sequence"/>
</dbReference>
<comment type="caution">
    <text evidence="3">The sequence shown here is derived from an EMBL/GenBank/DDBJ whole genome shotgun (WGS) entry which is preliminary data.</text>
</comment>